<dbReference type="InterPro" id="IPR019421">
    <property type="entry name" value="7TM_GPCR_serpentine_rcpt_Srd"/>
</dbReference>
<keyword evidence="4 6" id="KW-1133">Transmembrane helix</keyword>
<name>A0AAV5TDY4_9BILA</name>
<evidence type="ECO:0008006" key="9">
    <source>
        <dbReference type="Google" id="ProtNLM"/>
    </source>
</evidence>
<dbReference type="Proteomes" id="UP001432027">
    <property type="component" value="Unassembled WGS sequence"/>
</dbReference>
<dbReference type="PANTHER" id="PTHR22945:SF40">
    <property type="entry name" value="SERPENTINE RECEPTOR, CLASS D (DELTA)-RELATED"/>
    <property type="match status" value="1"/>
</dbReference>
<evidence type="ECO:0000313" key="8">
    <source>
        <dbReference type="Proteomes" id="UP001432027"/>
    </source>
</evidence>
<dbReference type="GO" id="GO:0016020">
    <property type="term" value="C:membrane"/>
    <property type="evidence" value="ECO:0007669"/>
    <property type="project" value="UniProtKB-SubCell"/>
</dbReference>
<keyword evidence="8" id="KW-1185">Reference proteome</keyword>
<protein>
    <recommendedName>
        <fullName evidence="9">G protein-coupled receptor</fullName>
    </recommendedName>
</protein>
<evidence type="ECO:0000313" key="7">
    <source>
        <dbReference type="EMBL" id="GMS92552.1"/>
    </source>
</evidence>
<comment type="caution">
    <text evidence="7">The sequence shown here is derived from an EMBL/GenBank/DDBJ whole genome shotgun (WGS) entry which is preliminary data.</text>
</comment>
<evidence type="ECO:0000256" key="3">
    <source>
        <dbReference type="ARBA" id="ARBA00022692"/>
    </source>
</evidence>
<dbReference type="EMBL" id="BTSX01000004">
    <property type="protein sequence ID" value="GMS92552.1"/>
    <property type="molecule type" value="Genomic_DNA"/>
</dbReference>
<feature type="transmembrane region" description="Helical" evidence="6">
    <location>
        <begin position="76"/>
        <end position="100"/>
    </location>
</feature>
<accession>A0AAV5TDY4</accession>
<feature type="non-terminal residue" evidence="7">
    <location>
        <position position="1"/>
    </location>
</feature>
<evidence type="ECO:0000256" key="2">
    <source>
        <dbReference type="ARBA" id="ARBA00009166"/>
    </source>
</evidence>
<sequence length="213" mass="23435">FMTSLEEAVLLINICMAILSITLNILLTFIVFRYTPAKVSTFGIMLKFHALIDLYISVGSSATMICLIPIEWSLIYVFYGPCGYFGSTVCYVFSVVMIGGEGYSVQIDLTSFVFRLMVIRGNIPKFGTAISLTGAICLPIPTVLSVCLTIIATLSFIFQLIFLALKEDDDRIHMLSALAALPLIPAIGIFTFFIGFFDIIHHPALESSTFLVS</sequence>
<reference evidence="7" key="1">
    <citation type="submission" date="2023-10" db="EMBL/GenBank/DDBJ databases">
        <title>Genome assembly of Pristionchus species.</title>
        <authorList>
            <person name="Yoshida K."/>
            <person name="Sommer R.J."/>
        </authorList>
    </citation>
    <scope>NUCLEOTIDE SEQUENCE</scope>
    <source>
        <strain evidence="7">RS0144</strain>
    </source>
</reference>
<evidence type="ECO:0000256" key="6">
    <source>
        <dbReference type="SAM" id="Phobius"/>
    </source>
</evidence>
<evidence type="ECO:0000256" key="1">
    <source>
        <dbReference type="ARBA" id="ARBA00004141"/>
    </source>
</evidence>
<keyword evidence="5 6" id="KW-0472">Membrane</keyword>
<feature type="transmembrane region" description="Helical" evidence="6">
    <location>
        <begin position="44"/>
        <end position="70"/>
    </location>
</feature>
<proteinExistence type="inferred from homology"/>
<dbReference type="InterPro" id="IPR050920">
    <property type="entry name" value="Nematode_rcpt-like_delta"/>
</dbReference>
<dbReference type="AlphaFoldDB" id="A0AAV5TDY4"/>
<comment type="subcellular location">
    <subcellularLocation>
        <location evidence="1">Membrane</location>
        <topology evidence="1">Multi-pass membrane protein</topology>
    </subcellularLocation>
</comment>
<dbReference type="PANTHER" id="PTHR22945">
    <property type="entry name" value="SERPENTINE RECEPTOR, CLASS D DELTA"/>
    <property type="match status" value="1"/>
</dbReference>
<feature type="transmembrane region" description="Helical" evidence="6">
    <location>
        <begin position="12"/>
        <end position="32"/>
    </location>
</feature>
<organism evidence="7 8">
    <name type="scientific">Pristionchus entomophagus</name>
    <dbReference type="NCBI Taxonomy" id="358040"/>
    <lineage>
        <taxon>Eukaryota</taxon>
        <taxon>Metazoa</taxon>
        <taxon>Ecdysozoa</taxon>
        <taxon>Nematoda</taxon>
        <taxon>Chromadorea</taxon>
        <taxon>Rhabditida</taxon>
        <taxon>Rhabditina</taxon>
        <taxon>Diplogasteromorpha</taxon>
        <taxon>Diplogasteroidea</taxon>
        <taxon>Neodiplogasteridae</taxon>
        <taxon>Pristionchus</taxon>
    </lineage>
</organism>
<keyword evidence="3 6" id="KW-0812">Transmembrane</keyword>
<dbReference type="Pfam" id="PF10317">
    <property type="entry name" value="7TM_GPCR_Srd"/>
    <property type="match status" value="1"/>
</dbReference>
<evidence type="ECO:0000256" key="5">
    <source>
        <dbReference type="ARBA" id="ARBA00023136"/>
    </source>
</evidence>
<gene>
    <name evidence="7" type="ORF">PENTCL1PPCAC_14727</name>
</gene>
<comment type="similarity">
    <text evidence="2">Belongs to the nematode receptor-like protein srd family.</text>
</comment>
<feature type="transmembrane region" description="Helical" evidence="6">
    <location>
        <begin position="177"/>
        <end position="200"/>
    </location>
</feature>
<feature type="transmembrane region" description="Helical" evidence="6">
    <location>
        <begin position="142"/>
        <end position="165"/>
    </location>
</feature>
<evidence type="ECO:0000256" key="4">
    <source>
        <dbReference type="ARBA" id="ARBA00022989"/>
    </source>
</evidence>
<feature type="non-terminal residue" evidence="7">
    <location>
        <position position="213"/>
    </location>
</feature>